<evidence type="ECO:0000256" key="1">
    <source>
        <dbReference type="HAMAP-Rule" id="MF_01086"/>
    </source>
</evidence>
<organism evidence="2 3">
    <name type="scientific">Methanosalsum zhilinae (strain DSM 4017 / NBRC 107636 / OCM 62 / WeN5)</name>
    <name type="common">Methanohalophilus zhilinae</name>
    <dbReference type="NCBI Taxonomy" id="679901"/>
    <lineage>
        <taxon>Archaea</taxon>
        <taxon>Methanobacteriati</taxon>
        <taxon>Methanobacteriota</taxon>
        <taxon>Stenosarchaea group</taxon>
        <taxon>Methanomicrobia</taxon>
        <taxon>Methanosarcinales</taxon>
        <taxon>Methanosarcinaceae</taxon>
        <taxon>Methanosalsum</taxon>
    </lineage>
</organism>
<dbReference type="KEGG" id="mzh:Mzhil_0791"/>
<dbReference type="RefSeq" id="WP_013898093.1">
    <property type="nucleotide sequence ID" value="NC_015676.1"/>
</dbReference>
<dbReference type="EMBL" id="CP002101">
    <property type="protein sequence ID" value="AEH60654.1"/>
    <property type="molecule type" value="Genomic_DNA"/>
</dbReference>
<keyword evidence="3" id="KW-1185">Reference proteome</keyword>
<dbReference type="InterPro" id="IPR003200">
    <property type="entry name" value="Nict_dMeBzImd_PRibTrfase"/>
</dbReference>
<dbReference type="PANTHER" id="PTHR38811">
    <property type="match status" value="1"/>
</dbReference>
<dbReference type="Proteomes" id="UP000006622">
    <property type="component" value="Chromosome"/>
</dbReference>
<dbReference type="InterPro" id="IPR036087">
    <property type="entry name" value="Nict_dMeBzImd_PRibTrfase_sf"/>
</dbReference>
<proteinExistence type="inferred from homology"/>
<dbReference type="SUPFAM" id="SSF52733">
    <property type="entry name" value="Nicotinate mononucleotide:5,6-dimethylbenzimidazole phosphoribosyltransferase (CobT)"/>
    <property type="match status" value="1"/>
</dbReference>
<dbReference type="AlphaFoldDB" id="F7XKP4"/>
<comment type="similarity">
    <text evidence="1">Belongs to the UPF0284 family.</text>
</comment>
<reference evidence="2" key="1">
    <citation type="submission" date="2010-07" db="EMBL/GenBank/DDBJ databases">
        <title>The complete genome of Methanosalsum zhilinae DSM 4017.</title>
        <authorList>
            <consortium name="US DOE Joint Genome Institute (JGI-PGF)"/>
            <person name="Lucas S."/>
            <person name="Copeland A."/>
            <person name="Lapidus A."/>
            <person name="Glavina del Rio T."/>
            <person name="Dalin E."/>
            <person name="Tice H."/>
            <person name="Bruce D."/>
            <person name="Goodwin L."/>
            <person name="Pitluck S."/>
            <person name="Kyrpides N."/>
            <person name="Mavromatis K."/>
            <person name="Ovchinnikova G."/>
            <person name="Daligault H."/>
            <person name="Detter J.C."/>
            <person name="Han C."/>
            <person name="Tapia R."/>
            <person name="Larimer F."/>
            <person name="Land M."/>
            <person name="Hauser L."/>
            <person name="Markowitz V."/>
            <person name="Cheng J.-F."/>
            <person name="Hugenholtz P."/>
            <person name="Woyke T."/>
            <person name="Wu D."/>
            <person name="Spring S."/>
            <person name="Schueler E."/>
            <person name="Brambilla E."/>
            <person name="Klenk H.-P."/>
            <person name="Eisen J.A."/>
        </authorList>
    </citation>
    <scope>NUCLEOTIDE SEQUENCE</scope>
    <source>
        <strain evidence="2">DSM 4017</strain>
    </source>
</reference>
<accession>F7XKP4</accession>
<gene>
    <name evidence="2" type="ordered locus">Mzhil_0791</name>
</gene>
<dbReference type="Gene3D" id="3.40.50.10210">
    <property type="match status" value="1"/>
</dbReference>
<dbReference type="InterPro" id="IPR002805">
    <property type="entry name" value="Nict_dMeBzImd_PRibTrfase_arc"/>
</dbReference>
<keyword evidence="2" id="KW-0808">Transferase</keyword>
<dbReference type="GeneID" id="10822407"/>
<evidence type="ECO:0000313" key="3">
    <source>
        <dbReference type="Proteomes" id="UP000006622"/>
    </source>
</evidence>
<dbReference type="HOGENOM" id="CLU_053134_0_0_2"/>
<dbReference type="CDD" id="cd02439">
    <property type="entry name" value="DMB-PRT_CobT"/>
    <property type="match status" value="1"/>
</dbReference>
<keyword evidence="2" id="KW-0328">Glycosyltransferase</keyword>
<dbReference type="NCBIfam" id="TIGR00303">
    <property type="entry name" value="nicotinate mononucleotide-dependent phosphoribosyltransferase CobT"/>
    <property type="match status" value="1"/>
</dbReference>
<name>F7XKP4_METZD</name>
<dbReference type="HAMAP" id="MF_01086">
    <property type="entry name" value="UPF0284"/>
    <property type="match status" value="1"/>
</dbReference>
<evidence type="ECO:0000313" key="2">
    <source>
        <dbReference type="EMBL" id="AEH60654.1"/>
    </source>
</evidence>
<protein>
    <recommendedName>
        <fullName evidence="1">UPF0284 protein Mzhil_0791</fullName>
    </recommendedName>
</protein>
<dbReference type="STRING" id="679901.Mzhil_0791"/>
<dbReference type="NCBIfam" id="NF003372">
    <property type="entry name" value="PRK04447.1-5"/>
    <property type="match status" value="1"/>
</dbReference>
<dbReference type="GO" id="GO:0008939">
    <property type="term" value="F:nicotinate-nucleotide-dimethylbenzimidazole phosphoribosyltransferase activity"/>
    <property type="evidence" value="ECO:0007669"/>
    <property type="project" value="InterPro"/>
</dbReference>
<dbReference type="OrthoDB" id="9136at2157"/>
<sequence>MDWIIPGCNHSSKEPIFLCVLSNTETAYIPNLSGAGESPEMTDYTPAGDAELVEKGSVTSFDIIPMTPPFGTPTPAVITRVALELASIPHIFINSGLKILPDVELVDMKAKAGQDIRKNVAVHDPEKIFDRAFEFGQKISSKSDLFVIGESIPGGTTTAKGVLCALGYDGNVSSSCEHNPLGLKNRIVKEGMQASGVSFGSLRDEPMKAIKYLGDPMMPAVAGIAAGIQNCQVILTGGTQMAAVAAVLKHKGLLKDNISIATTKFIVNDCSASFKKLIDDIGIEMYYADPGFTSSRLPGLRRYEAGDVKEGVGAGGAMYLAAMMGISQSQLLEGIEDLCHKLGKFNG</sequence>
<dbReference type="PANTHER" id="PTHR38811:SF1">
    <property type="entry name" value="UPF0284 PROTEIN SLL1500"/>
    <property type="match status" value="1"/>
</dbReference>